<keyword evidence="2" id="KW-0456">Lyase</keyword>
<organism evidence="2">
    <name type="scientific">uncultured Nocardioides sp</name>
    <dbReference type="NCBI Taxonomy" id="198441"/>
    <lineage>
        <taxon>Bacteria</taxon>
        <taxon>Bacillati</taxon>
        <taxon>Actinomycetota</taxon>
        <taxon>Actinomycetes</taxon>
        <taxon>Propionibacteriales</taxon>
        <taxon>Nocardioidaceae</taxon>
        <taxon>Nocardioides</taxon>
        <taxon>environmental samples</taxon>
    </lineage>
</organism>
<protein>
    <submittedName>
        <fullName evidence="2">Enolase</fullName>
        <ecNumber evidence="2">4.2.1.11</ecNumber>
    </submittedName>
</protein>
<feature type="compositionally biased region" description="Basic and acidic residues" evidence="1">
    <location>
        <begin position="88"/>
        <end position="99"/>
    </location>
</feature>
<dbReference type="AlphaFoldDB" id="A0A6J4NX03"/>
<feature type="compositionally biased region" description="Basic and acidic residues" evidence="1">
    <location>
        <begin position="290"/>
        <end position="306"/>
    </location>
</feature>
<evidence type="ECO:0000313" key="2">
    <source>
        <dbReference type="EMBL" id="CAA9400159.1"/>
    </source>
</evidence>
<feature type="compositionally biased region" description="Basic residues" evidence="1">
    <location>
        <begin position="16"/>
        <end position="52"/>
    </location>
</feature>
<evidence type="ECO:0000256" key="1">
    <source>
        <dbReference type="SAM" id="MobiDB-lite"/>
    </source>
</evidence>
<feature type="compositionally biased region" description="Basic residues" evidence="1">
    <location>
        <begin position="370"/>
        <end position="379"/>
    </location>
</feature>
<feature type="compositionally biased region" description="Basic residues" evidence="1">
    <location>
        <begin position="68"/>
        <end position="82"/>
    </location>
</feature>
<feature type="non-terminal residue" evidence="2">
    <location>
        <position position="425"/>
    </location>
</feature>
<feature type="compositionally biased region" description="Basic and acidic residues" evidence="1">
    <location>
        <begin position="162"/>
        <end position="171"/>
    </location>
</feature>
<feature type="region of interest" description="Disordered" evidence="1">
    <location>
        <begin position="1"/>
        <end position="425"/>
    </location>
</feature>
<sequence length="425" mass="48596">GFHRSCRRPRDPRLARQSHRRGRGPARRRRVRSRGRPQRGLHRCVRGGRAARRGQALPRQGRPEGRQGRRRRDLGCHRRPRGGRPAPRRPDDARPRRDPQQGQAGCQRHPRRVAGHRSSGVGVGRPAAVPLRRRTQRPPAPGPHDEHPQRRRARGHQRRRAGVHDRADRCGHLIRGAAARGRGLPRAQGRAEEEGPRHRRRRRGRLRPGPVVQPCGARPDRRGDQERRLHPGQGLRAGARRRGLGVPRQEEVHLRGHEAVQRGDDRLLRRAGGGLPHRLPRGPARRGRLGRLEGDHRAARRPDPAGRRRSLRHQRRAPAARHHRRPGQCPVGEGQPDRFAHRDARLRRPRPPQRLPLHDEPPVGRDRGHHDRRPRRGHQLRPDQDRRPGTLGAGREVQPAAAHRGRARRRGPLRRRRSVPAVQGL</sequence>
<dbReference type="EMBL" id="CADCUN010000219">
    <property type="protein sequence ID" value="CAA9400159.1"/>
    <property type="molecule type" value="Genomic_DNA"/>
</dbReference>
<feature type="compositionally biased region" description="Basic and acidic residues" evidence="1">
    <location>
        <begin position="356"/>
        <end position="369"/>
    </location>
</feature>
<reference evidence="2" key="1">
    <citation type="submission" date="2020-02" db="EMBL/GenBank/DDBJ databases">
        <authorList>
            <person name="Meier V. D."/>
        </authorList>
    </citation>
    <scope>NUCLEOTIDE SEQUENCE</scope>
    <source>
        <strain evidence="2">AVDCRST_MAG60</strain>
    </source>
</reference>
<dbReference type="GO" id="GO:0004634">
    <property type="term" value="F:phosphopyruvate hydratase activity"/>
    <property type="evidence" value="ECO:0007669"/>
    <property type="project" value="UniProtKB-EC"/>
</dbReference>
<name>A0A6J4NX03_9ACTN</name>
<dbReference type="EC" id="4.2.1.11" evidence="2"/>
<feature type="compositionally biased region" description="Basic residues" evidence="1">
    <location>
        <begin position="149"/>
        <end position="161"/>
    </location>
</feature>
<feature type="non-terminal residue" evidence="2">
    <location>
        <position position="1"/>
    </location>
</feature>
<feature type="compositionally biased region" description="Basic residues" evidence="1">
    <location>
        <begin position="307"/>
        <end position="326"/>
    </location>
</feature>
<feature type="compositionally biased region" description="Low complexity" evidence="1">
    <location>
        <begin position="175"/>
        <end position="188"/>
    </location>
</feature>
<proteinExistence type="predicted"/>
<feature type="compositionally biased region" description="Basic residues" evidence="1">
    <location>
        <begin position="278"/>
        <end position="289"/>
    </location>
</feature>
<accession>A0A6J4NX03</accession>
<gene>
    <name evidence="2" type="ORF">AVDCRST_MAG60-2049</name>
</gene>
<feature type="compositionally biased region" description="Basic and acidic residues" evidence="1">
    <location>
        <begin position="248"/>
        <end position="268"/>
    </location>
</feature>
<feature type="compositionally biased region" description="Basic residues" evidence="1">
    <location>
        <begin position="197"/>
        <end position="206"/>
    </location>
</feature>
<feature type="compositionally biased region" description="Basic and acidic residues" evidence="1">
    <location>
        <begin position="218"/>
        <end position="229"/>
    </location>
</feature>
<feature type="compositionally biased region" description="Basic residues" evidence="1">
    <location>
        <begin position="403"/>
        <end position="418"/>
    </location>
</feature>